<dbReference type="InParanoid" id="A0A167M5I7"/>
<gene>
    <name evidence="1" type="ORF">PHYBLDRAFT_169781</name>
</gene>
<organism evidence="1 2">
    <name type="scientific">Phycomyces blakesleeanus (strain ATCC 8743b / DSM 1359 / FGSC 10004 / NBRC 33097 / NRRL 1555)</name>
    <dbReference type="NCBI Taxonomy" id="763407"/>
    <lineage>
        <taxon>Eukaryota</taxon>
        <taxon>Fungi</taxon>
        <taxon>Fungi incertae sedis</taxon>
        <taxon>Mucoromycota</taxon>
        <taxon>Mucoromycotina</taxon>
        <taxon>Mucoromycetes</taxon>
        <taxon>Mucorales</taxon>
        <taxon>Phycomycetaceae</taxon>
        <taxon>Phycomyces</taxon>
    </lineage>
</organism>
<reference evidence="2" key="1">
    <citation type="submission" date="2015-06" db="EMBL/GenBank/DDBJ databases">
        <title>Expansion of signal transduction pathways in fungi by whole-genome duplication.</title>
        <authorList>
            <consortium name="DOE Joint Genome Institute"/>
            <person name="Corrochano L.M."/>
            <person name="Kuo A."/>
            <person name="Marcet-Houben M."/>
            <person name="Polaino S."/>
            <person name="Salamov A."/>
            <person name="Villalobos J.M."/>
            <person name="Alvarez M.I."/>
            <person name="Avalos J."/>
            <person name="Benito E.P."/>
            <person name="Benoit I."/>
            <person name="Burger G."/>
            <person name="Camino L.P."/>
            <person name="Canovas D."/>
            <person name="Cerda-Olmedo E."/>
            <person name="Cheng J.-F."/>
            <person name="Dominguez A."/>
            <person name="Elias M."/>
            <person name="Eslava A.P."/>
            <person name="Glaser F."/>
            <person name="Grimwood J."/>
            <person name="Gutierrez G."/>
            <person name="Heitman J."/>
            <person name="Henrissat B."/>
            <person name="Iturriaga E.A."/>
            <person name="Lang B.F."/>
            <person name="Lavin J.L."/>
            <person name="Lee S."/>
            <person name="Li W."/>
            <person name="Lindquist E."/>
            <person name="Lopez-Garcia S."/>
            <person name="Luque E.M."/>
            <person name="Marcos A.T."/>
            <person name="Martin J."/>
            <person name="McCluskey K."/>
            <person name="Medina H.R."/>
            <person name="Miralles-Duran A."/>
            <person name="Miyazaki A."/>
            <person name="Munoz-Torres E."/>
            <person name="Oguiza J.A."/>
            <person name="Ohm R."/>
            <person name="Olmedo M."/>
            <person name="Orejas M."/>
            <person name="Ortiz-Castellanos L."/>
            <person name="Pisabarro A.G."/>
            <person name="Rodriguez-Romero J."/>
            <person name="Ruiz-Herrera J."/>
            <person name="Ruiz-Vazquez R."/>
            <person name="Sanz C."/>
            <person name="Schackwitz W."/>
            <person name="Schmutz J."/>
            <person name="Shahriari M."/>
            <person name="Shelest E."/>
            <person name="Silva-Franco F."/>
            <person name="Soanes D."/>
            <person name="Syed K."/>
            <person name="Tagua V.G."/>
            <person name="Talbot N.J."/>
            <person name="Thon M."/>
            <person name="De vries R.P."/>
            <person name="Wiebenga A."/>
            <person name="Yadav J.S."/>
            <person name="Braun E.L."/>
            <person name="Baker S."/>
            <person name="Garre V."/>
            <person name="Horwitz B."/>
            <person name="Torres-Martinez S."/>
            <person name="Idnurm A."/>
            <person name="Herrera-Estrella A."/>
            <person name="Gabaldon T."/>
            <person name="Grigoriev I.V."/>
        </authorList>
    </citation>
    <scope>NUCLEOTIDE SEQUENCE [LARGE SCALE GENOMIC DNA]</scope>
    <source>
        <strain evidence="2">NRRL 1555(-)</strain>
    </source>
</reference>
<dbReference type="VEuPathDB" id="FungiDB:PHYBLDRAFT_169781"/>
<proteinExistence type="predicted"/>
<dbReference type="EMBL" id="KV440984">
    <property type="protein sequence ID" value="OAD71864.1"/>
    <property type="molecule type" value="Genomic_DNA"/>
</dbReference>
<accession>A0A167M5I7</accession>
<sequence length="140" mass="16225">MGGFTNPNALELVTEILNHKRYAYIFYWYYIYFSQSCKKDRESMDDINQFFDKAFKGNGIVSALKVRNMTICFSVQKRRSLERICHPKHFNSTLVDRAVKSAIDQKAIKTLVPVLSVCPDIEFEFILGSTNLSQIVKAWL</sequence>
<keyword evidence="2" id="KW-1185">Reference proteome</keyword>
<dbReference type="AlphaFoldDB" id="A0A167M5I7"/>
<evidence type="ECO:0000313" key="2">
    <source>
        <dbReference type="Proteomes" id="UP000077315"/>
    </source>
</evidence>
<evidence type="ECO:0000313" key="1">
    <source>
        <dbReference type="EMBL" id="OAD71864.1"/>
    </source>
</evidence>
<dbReference type="GeneID" id="28997067"/>
<protein>
    <submittedName>
        <fullName evidence="1">Uncharacterized protein</fullName>
    </submittedName>
</protein>
<dbReference type="Proteomes" id="UP000077315">
    <property type="component" value="Unassembled WGS sequence"/>
</dbReference>
<dbReference type="RefSeq" id="XP_018289904.1">
    <property type="nucleotide sequence ID" value="XM_018436161.1"/>
</dbReference>
<name>A0A167M5I7_PHYB8</name>